<keyword evidence="1" id="KW-0812">Transmembrane</keyword>
<dbReference type="Proteomes" id="UP000332933">
    <property type="component" value="Unassembled WGS sequence"/>
</dbReference>
<organism evidence="3 4">
    <name type="scientific">Aphanomyces stellatus</name>
    <dbReference type="NCBI Taxonomy" id="120398"/>
    <lineage>
        <taxon>Eukaryota</taxon>
        <taxon>Sar</taxon>
        <taxon>Stramenopiles</taxon>
        <taxon>Oomycota</taxon>
        <taxon>Saprolegniomycetes</taxon>
        <taxon>Saprolegniales</taxon>
        <taxon>Verrucalvaceae</taxon>
        <taxon>Aphanomyces</taxon>
    </lineage>
</organism>
<dbReference type="EMBL" id="VJMH01007285">
    <property type="protein sequence ID" value="KAF0684446.1"/>
    <property type="molecule type" value="Genomic_DNA"/>
</dbReference>
<reference evidence="3 4" key="1">
    <citation type="submission" date="2019-03" db="EMBL/GenBank/DDBJ databases">
        <authorList>
            <person name="Gaulin E."/>
            <person name="Dumas B."/>
        </authorList>
    </citation>
    <scope>NUCLEOTIDE SEQUENCE [LARGE SCALE GENOMIC DNA]</scope>
    <source>
        <strain evidence="3">CBS 568.67</strain>
    </source>
</reference>
<evidence type="ECO:0000313" key="4">
    <source>
        <dbReference type="Proteomes" id="UP000332933"/>
    </source>
</evidence>
<name>A0A485LSL6_9STRA</name>
<dbReference type="AlphaFoldDB" id="A0A485LSL6"/>
<feature type="transmembrane region" description="Helical" evidence="1">
    <location>
        <begin position="320"/>
        <end position="342"/>
    </location>
</feature>
<evidence type="ECO:0000313" key="3">
    <source>
        <dbReference type="EMBL" id="VFU00233.1"/>
    </source>
</evidence>
<sequence>MDASLPLLTPEEIAAHAPLSIRRVVLSLMSYFLFFTDIPRSGYGFQTIPYPAISTNQYSLYGPDNYRVAKINHNTASGGFDGLDDDDEPISSVDVWLYKFDTTSVGMRSLIQHFAPGAWDPCLAYKTTCATPTIDIQKVFTMLDNLMDVMVAQTTSSVMLRVESYLLDKVYDLLAPFVFQEKHWQTIRGQIFDNPANVSVCHASSGTMPFFCQLTWSNYTQLGGTPTTVVLLANYIQEIAQSYSTLDNQTLQLLVVENIVDFTPDTGGAVDTAIRNFEVVTLFRVQTCDGPCVTTTIEDYRFEGNILSTNAPTWYRTLRLLRFACGLLSRATGLPVFLKCIFNNEICRSVEIGSVLMVTSLSIWFPVALFVIAHAIDSPMVYQDSAAEWASIMGTVSFTPIQVMTIVTCHMRNVWLLCLLSKILLLFYPVQALAMHGVPGIRGYAFISASFLSIYLGIRVRSARSTELLQVTTVPPSVHSGLLKISTSLPCQLSTGGLWLDVKTLFFSGLFVLVYLRFKFKHVLHIPTHVPHSALVFGSSLLFSTSWFGSLLDPTSGDRNNRVSVGRNLARDRHVVKALMNLAWMTDPFLLIYVLWQAPMVHLYEHKATKESFLHPLPLKLMAASRNVDPEAFQLVGNNPLMGLPWSVRLLVE</sequence>
<evidence type="ECO:0000256" key="1">
    <source>
        <dbReference type="SAM" id="Phobius"/>
    </source>
</evidence>
<keyword evidence="1" id="KW-1133">Transmembrane helix</keyword>
<accession>A0A485LSL6</accession>
<feature type="transmembrane region" description="Helical" evidence="1">
    <location>
        <begin position="414"/>
        <end position="435"/>
    </location>
</feature>
<protein>
    <submittedName>
        <fullName evidence="3">Aste57867_23588 protein</fullName>
    </submittedName>
</protein>
<feature type="transmembrane region" description="Helical" evidence="1">
    <location>
        <begin position="530"/>
        <end position="552"/>
    </location>
</feature>
<gene>
    <name evidence="3" type="primary">Aste57867_23588</name>
    <name evidence="2" type="ORF">As57867_023516</name>
    <name evidence="3" type="ORF">ASTE57867_23588</name>
</gene>
<feature type="transmembrane region" description="Helical" evidence="1">
    <location>
        <begin position="498"/>
        <end position="518"/>
    </location>
</feature>
<feature type="transmembrane region" description="Helical" evidence="1">
    <location>
        <begin position="578"/>
        <end position="596"/>
    </location>
</feature>
<keyword evidence="4" id="KW-1185">Reference proteome</keyword>
<feature type="transmembrane region" description="Helical" evidence="1">
    <location>
        <begin position="441"/>
        <end position="458"/>
    </location>
</feature>
<dbReference type="EMBL" id="CAADRA010007311">
    <property type="protein sequence ID" value="VFU00233.1"/>
    <property type="molecule type" value="Genomic_DNA"/>
</dbReference>
<reference evidence="2" key="2">
    <citation type="submission" date="2019-06" db="EMBL/GenBank/DDBJ databases">
        <title>Genomics analysis of Aphanomyces spp. identifies a new class of oomycete effector associated with host adaptation.</title>
        <authorList>
            <person name="Gaulin E."/>
        </authorList>
    </citation>
    <scope>NUCLEOTIDE SEQUENCE</scope>
    <source>
        <strain evidence="2">CBS 578.67</strain>
    </source>
</reference>
<feature type="transmembrane region" description="Helical" evidence="1">
    <location>
        <begin position="388"/>
        <end position="407"/>
    </location>
</feature>
<feature type="transmembrane region" description="Helical" evidence="1">
    <location>
        <begin position="354"/>
        <end position="376"/>
    </location>
</feature>
<evidence type="ECO:0000313" key="2">
    <source>
        <dbReference type="EMBL" id="KAF0684446.1"/>
    </source>
</evidence>
<keyword evidence="1" id="KW-0472">Membrane</keyword>
<proteinExistence type="predicted"/>